<feature type="region of interest" description="Disordered" evidence="1">
    <location>
        <begin position="1"/>
        <end position="48"/>
    </location>
</feature>
<comment type="caution">
    <text evidence="2">The sequence shown here is derived from an EMBL/GenBank/DDBJ whole genome shotgun (WGS) entry which is preliminary data.</text>
</comment>
<proteinExistence type="predicted"/>
<evidence type="ECO:0000313" key="3">
    <source>
        <dbReference type="Proteomes" id="UP000334820"/>
    </source>
</evidence>
<reference evidence="2 3" key="1">
    <citation type="journal article" date="2019" name="Int. J. Syst. Evol. Microbiol.">
        <title>Thermogemmatispora aurantia sp. nov. and Thermogemmatispora argillosa sp. nov., within the class Ktedonobacteria, and emended description of the genus Thermogemmatispora.</title>
        <authorList>
            <person name="Zheng Y."/>
            <person name="Wang C.M."/>
            <person name="Sakai Y."/>
            <person name="Abe K."/>
            <person name="Yokota A."/>
            <person name="Yabe S."/>
        </authorList>
    </citation>
    <scope>NUCLEOTIDE SEQUENCE [LARGE SCALE GENOMIC DNA]</scope>
    <source>
        <strain evidence="2 3">A1-2</strain>
    </source>
</reference>
<protein>
    <submittedName>
        <fullName evidence="2">Uncharacterized protein</fullName>
    </submittedName>
</protein>
<sequence length="48" mass="5329">MALVSYDEQTDDWRFGAAEAEPQKDGDASHSNHPLLSDGRKDGWVLLV</sequence>
<keyword evidence="3" id="KW-1185">Reference proteome</keyword>
<dbReference type="AlphaFoldDB" id="A0A5J4K4H3"/>
<dbReference type="Proteomes" id="UP000334820">
    <property type="component" value="Unassembled WGS sequence"/>
</dbReference>
<feature type="compositionally biased region" description="Basic and acidic residues" evidence="1">
    <location>
        <begin position="38"/>
        <end position="48"/>
    </location>
</feature>
<evidence type="ECO:0000256" key="1">
    <source>
        <dbReference type="SAM" id="MobiDB-lite"/>
    </source>
</evidence>
<feature type="compositionally biased region" description="Basic and acidic residues" evidence="1">
    <location>
        <begin position="21"/>
        <end position="30"/>
    </location>
</feature>
<evidence type="ECO:0000313" key="2">
    <source>
        <dbReference type="EMBL" id="GER81579.1"/>
    </source>
</evidence>
<name>A0A5J4K4H3_9CHLR</name>
<gene>
    <name evidence="2" type="ORF">KTAU_02170</name>
</gene>
<dbReference type="EMBL" id="BKZV01000001">
    <property type="protein sequence ID" value="GER81579.1"/>
    <property type="molecule type" value="Genomic_DNA"/>
</dbReference>
<accession>A0A5J4K4H3</accession>
<organism evidence="2 3">
    <name type="scientific">Thermogemmatispora aurantia</name>
    <dbReference type="NCBI Taxonomy" id="2045279"/>
    <lineage>
        <taxon>Bacteria</taxon>
        <taxon>Bacillati</taxon>
        <taxon>Chloroflexota</taxon>
        <taxon>Ktedonobacteria</taxon>
        <taxon>Thermogemmatisporales</taxon>
        <taxon>Thermogemmatisporaceae</taxon>
        <taxon>Thermogemmatispora</taxon>
    </lineage>
</organism>